<gene>
    <name evidence="1" type="ORF">EK386_12940</name>
</gene>
<name>A0A432LAM8_9BACI</name>
<accession>A0A432LAM8</accession>
<evidence type="ECO:0000313" key="2">
    <source>
        <dbReference type="Proteomes" id="UP000287910"/>
    </source>
</evidence>
<organism evidence="1 2">
    <name type="scientific">Lysinibacillus antri</name>
    <dbReference type="NCBI Taxonomy" id="2498145"/>
    <lineage>
        <taxon>Bacteria</taxon>
        <taxon>Bacillati</taxon>
        <taxon>Bacillota</taxon>
        <taxon>Bacilli</taxon>
        <taxon>Bacillales</taxon>
        <taxon>Bacillaceae</taxon>
        <taxon>Lysinibacillus</taxon>
    </lineage>
</organism>
<sequence length="286" mass="33654">MTTKTTKIKMPSVEQLQRDIYAFWKEYAGKKGKSYTTIEKTTIAKEFLTEQHHLWKHHLNYLHDKTRDDGKIKGKKLTLMDIELKHPAYYRKGSVRKACIYDIIADFIATEHDAIIEDVRKYPVYSEAQELSRQQMRLRHEIAIFDIDSDDEDARQPFGTISSDDLAQQVAERPETYEVTKEMMYELIDDWKANIDEIVADLLKMRECTLDKRSLRRKISRLSYDSVKECKECGQVFYAKDARTEVCDLTVKYIVKDNILIPTKKSVCWQRRNAYKTRKSKGKCAI</sequence>
<comment type="caution">
    <text evidence="1">The sequence shown here is derived from an EMBL/GenBank/DDBJ whole genome shotgun (WGS) entry which is preliminary data.</text>
</comment>
<dbReference type="AlphaFoldDB" id="A0A432LAM8"/>
<keyword evidence="2" id="KW-1185">Reference proteome</keyword>
<dbReference type="Proteomes" id="UP000287910">
    <property type="component" value="Unassembled WGS sequence"/>
</dbReference>
<reference evidence="1 2" key="1">
    <citation type="submission" date="2018-12" db="EMBL/GenBank/DDBJ databases">
        <title>Lysinibacillus antri sp. nov., isolated from a cave soil.</title>
        <authorList>
            <person name="Narsing Rao M.P."/>
            <person name="Zhang H."/>
            <person name="Dong Z.-Y."/>
            <person name="Niu X.-K."/>
            <person name="Zhang K."/>
            <person name="Fang B.-Z."/>
            <person name="Kang Y.-Q."/>
            <person name="Xiao M."/>
            <person name="Li W.-J."/>
        </authorList>
    </citation>
    <scope>NUCLEOTIDE SEQUENCE [LARGE SCALE GENOMIC DNA]</scope>
    <source>
        <strain evidence="1 2">SYSU K30002</strain>
    </source>
</reference>
<protein>
    <submittedName>
        <fullName evidence="1">Uncharacterized protein</fullName>
    </submittedName>
</protein>
<proteinExistence type="predicted"/>
<dbReference type="EMBL" id="RYYR01000017">
    <property type="protein sequence ID" value="RUL51109.1"/>
    <property type="molecule type" value="Genomic_DNA"/>
</dbReference>
<evidence type="ECO:0000313" key="1">
    <source>
        <dbReference type="EMBL" id="RUL51109.1"/>
    </source>
</evidence>
<dbReference type="RefSeq" id="WP_126659598.1">
    <property type="nucleotide sequence ID" value="NZ_RYYR01000017.1"/>
</dbReference>